<dbReference type="GO" id="GO:0006253">
    <property type="term" value="P:dCTP catabolic process"/>
    <property type="evidence" value="ECO:0007669"/>
    <property type="project" value="TreeGrafter"/>
</dbReference>
<sequence>MSLEELQTRLREFADARDWGQFHTPKNLAMALAGEAGELLEIFQWLTPEQSTDVMDEPERAEHVRQELADILAYLVRLADVLDVDLLAALSSKISLNETRYPVDRARGTAAKYDKLD</sequence>
<dbReference type="Pfam" id="PF12643">
    <property type="entry name" value="MazG-like"/>
    <property type="match status" value="1"/>
</dbReference>
<dbReference type="PANTHER" id="PTHR46523:SF1">
    <property type="entry name" value="DCTP PYROPHOSPHATASE 1"/>
    <property type="match status" value="1"/>
</dbReference>
<name>A0A4V2YWQ1_9PSEU</name>
<protein>
    <submittedName>
        <fullName evidence="1">Nucleotide pyrophosphohydrolase</fullName>
    </submittedName>
</protein>
<dbReference type="GO" id="GO:0005829">
    <property type="term" value="C:cytosol"/>
    <property type="evidence" value="ECO:0007669"/>
    <property type="project" value="TreeGrafter"/>
</dbReference>
<comment type="caution">
    <text evidence="1">The sequence shown here is derived from an EMBL/GenBank/DDBJ whole genome shotgun (WGS) entry which is preliminary data.</text>
</comment>
<gene>
    <name evidence="1" type="ORF">E1202_20250</name>
</gene>
<dbReference type="RefSeq" id="WP_132684722.1">
    <property type="nucleotide sequence ID" value="NZ_SMLA01000033.1"/>
</dbReference>
<reference evidence="1 2" key="1">
    <citation type="submission" date="2019-03" db="EMBL/GenBank/DDBJ databases">
        <title>Draft genome sequences of novel Actinobacteria.</title>
        <authorList>
            <person name="Sahin N."/>
            <person name="Ay H."/>
            <person name="Saygin H."/>
        </authorList>
    </citation>
    <scope>NUCLEOTIDE SEQUENCE [LARGE SCALE GENOMIC DNA]</scope>
    <source>
        <strain evidence="1 2">5K548</strain>
    </source>
</reference>
<evidence type="ECO:0000313" key="1">
    <source>
        <dbReference type="EMBL" id="TDD85817.1"/>
    </source>
</evidence>
<dbReference type="EMBL" id="SMLA01000033">
    <property type="protein sequence ID" value="TDD85817.1"/>
    <property type="molecule type" value="Genomic_DNA"/>
</dbReference>
<accession>A0A4V2YWQ1</accession>
<dbReference type="GO" id="GO:0047840">
    <property type="term" value="F:dCTP diphosphatase activity"/>
    <property type="evidence" value="ECO:0007669"/>
    <property type="project" value="TreeGrafter"/>
</dbReference>
<dbReference type="Gene3D" id="1.10.287.1080">
    <property type="entry name" value="MazG-like"/>
    <property type="match status" value="1"/>
</dbReference>
<dbReference type="Proteomes" id="UP000294723">
    <property type="component" value="Unassembled WGS sequence"/>
</dbReference>
<proteinExistence type="predicted"/>
<dbReference type="GO" id="GO:0042262">
    <property type="term" value="P:DNA protection"/>
    <property type="evidence" value="ECO:0007669"/>
    <property type="project" value="TreeGrafter"/>
</dbReference>
<dbReference type="AlphaFoldDB" id="A0A4V2YWQ1"/>
<dbReference type="PIRSF" id="PIRSF029826">
    <property type="entry name" value="UCP029826_pph"/>
    <property type="match status" value="1"/>
</dbReference>
<keyword evidence="2" id="KW-1185">Reference proteome</keyword>
<keyword evidence="1" id="KW-0378">Hydrolase</keyword>
<dbReference type="InterPro" id="IPR025984">
    <property type="entry name" value="DCTPP"/>
</dbReference>
<dbReference type="InterPro" id="IPR052555">
    <property type="entry name" value="dCTP_Pyrophosphatase"/>
</dbReference>
<evidence type="ECO:0000313" key="2">
    <source>
        <dbReference type="Proteomes" id="UP000294723"/>
    </source>
</evidence>
<dbReference type="SUPFAM" id="SSF101386">
    <property type="entry name" value="all-alpha NTP pyrophosphatases"/>
    <property type="match status" value="1"/>
</dbReference>
<dbReference type="CDD" id="cd11537">
    <property type="entry name" value="NTP-PPase_RS21-C6_like"/>
    <property type="match status" value="1"/>
</dbReference>
<organism evidence="1 2">
    <name type="scientific">Saccharopolyspora karakumensis</name>
    <dbReference type="NCBI Taxonomy" id="2530386"/>
    <lineage>
        <taxon>Bacteria</taxon>
        <taxon>Bacillati</taxon>
        <taxon>Actinomycetota</taxon>
        <taxon>Actinomycetes</taxon>
        <taxon>Pseudonocardiales</taxon>
        <taxon>Pseudonocardiaceae</taxon>
        <taxon>Saccharopolyspora</taxon>
    </lineage>
</organism>
<dbReference type="PANTHER" id="PTHR46523">
    <property type="entry name" value="DCTP PYROPHOSPHATASE 1"/>
    <property type="match status" value="1"/>
</dbReference>